<evidence type="ECO:0000313" key="1">
    <source>
        <dbReference type="EMBL" id="KAG0260189.1"/>
    </source>
</evidence>
<sequence length="196" mass="22322">MAMDLSTVGITMHRRGDVLRIRGTVGEFRGSRQIKTTQIDVIRDPDEESLFRLVVLDLEQSAYSKPFVVPEQLMERLSALVQVASTQPTIEDLKARLRTWMQIWSGSTKQHTFSYFDLASVPEHKQMALTVARSREGDAWPTNRRDQNNRVMHVLLDCIDEFLADRALVTKDGNKSMYEIQLGRSAGQAIVVDDEN</sequence>
<dbReference type="Proteomes" id="UP000807716">
    <property type="component" value="Unassembled WGS sequence"/>
</dbReference>
<comment type="caution">
    <text evidence="1">The sequence shown here is derived from an EMBL/GenBank/DDBJ whole genome shotgun (WGS) entry which is preliminary data.</text>
</comment>
<dbReference type="Gene3D" id="2.40.50.140">
    <property type="entry name" value="Nucleic acid-binding proteins"/>
    <property type="match status" value="1"/>
</dbReference>
<gene>
    <name evidence="1" type="ORF">DFQ27_003668</name>
</gene>
<dbReference type="EMBL" id="JAAAJB010000257">
    <property type="protein sequence ID" value="KAG0260189.1"/>
    <property type="molecule type" value="Genomic_DNA"/>
</dbReference>
<protein>
    <submittedName>
        <fullName evidence="1">Uncharacterized protein</fullName>
    </submittedName>
</protein>
<name>A0A9P6U4G4_9FUNG</name>
<organism evidence="1 2">
    <name type="scientific">Actinomortierella ambigua</name>
    <dbReference type="NCBI Taxonomy" id="1343610"/>
    <lineage>
        <taxon>Eukaryota</taxon>
        <taxon>Fungi</taxon>
        <taxon>Fungi incertae sedis</taxon>
        <taxon>Mucoromycota</taxon>
        <taxon>Mortierellomycotina</taxon>
        <taxon>Mortierellomycetes</taxon>
        <taxon>Mortierellales</taxon>
        <taxon>Mortierellaceae</taxon>
        <taxon>Actinomortierella</taxon>
    </lineage>
</organism>
<evidence type="ECO:0000313" key="2">
    <source>
        <dbReference type="Proteomes" id="UP000807716"/>
    </source>
</evidence>
<dbReference type="InterPro" id="IPR012340">
    <property type="entry name" value="NA-bd_OB-fold"/>
</dbReference>
<proteinExistence type="predicted"/>
<keyword evidence="2" id="KW-1185">Reference proteome</keyword>
<dbReference type="AlphaFoldDB" id="A0A9P6U4G4"/>
<dbReference type="OrthoDB" id="77828at2759"/>
<reference evidence="1" key="1">
    <citation type="journal article" date="2020" name="Fungal Divers.">
        <title>Resolving the Mortierellaceae phylogeny through synthesis of multi-gene phylogenetics and phylogenomics.</title>
        <authorList>
            <person name="Vandepol N."/>
            <person name="Liber J."/>
            <person name="Desiro A."/>
            <person name="Na H."/>
            <person name="Kennedy M."/>
            <person name="Barry K."/>
            <person name="Grigoriev I.V."/>
            <person name="Miller A.N."/>
            <person name="O'Donnell K."/>
            <person name="Stajich J.E."/>
            <person name="Bonito G."/>
        </authorList>
    </citation>
    <scope>NUCLEOTIDE SEQUENCE</scope>
    <source>
        <strain evidence="1">BC1065</strain>
    </source>
</reference>
<accession>A0A9P6U4G4</accession>